<reference evidence="2 3" key="1">
    <citation type="journal article" date="2013" name="PLoS ONE">
        <title>Assembly-driven community genomics of a hypersaline microbial ecosystem.</title>
        <authorList>
            <person name="Podell S."/>
            <person name="Ugalde J.A."/>
            <person name="Narasingarao P."/>
            <person name="Banfield J.F."/>
            <person name="Heidelberg K.B."/>
            <person name="Allen E.E."/>
        </authorList>
    </citation>
    <scope>NUCLEOTIDE SEQUENCE [LARGE SCALE GENOMIC DNA]</scope>
    <source>
        <strain evidence="3">J07HQW2</strain>
    </source>
</reference>
<feature type="transmembrane region" description="Helical" evidence="1">
    <location>
        <begin position="12"/>
        <end position="30"/>
    </location>
</feature>
<sequence length="207" mass="23337">MVGLQSQHFSSRAIVGIGSFLLTLIALQITRQTSGYPARTPVRLWPRLLITQLRRDINENNTLRYGWAITALCSISVSGLHFGGLYFDIYTAVSWWDILTHSLSGFGVAAVLGLTFQSSIRSTTYWVIPAVFAFGTGFEVYEFLFKTFWYNWTLRFYLLDTVIDLIVNTTGAIAFVVGVHILREVNILPDSADDNPMTAKLSSRRNR</sequence>
<organism evidence="2 3">
    <name type="scientific">Haloquadratum walsbyi J07HQW2</name>
    <dbReference type="NCBI Taxonomy" id="1238425"/>
    <lineage>
        <taxon>Archaea</taxon>
        <taxon>Methanobacteriati</taxon>
        <taxon>Methanobacteriota</taxon>
        <taxon>Stenosarchaea group</taxon>
        <taxon>Halobacteria</taxon>
        <taxon>Halobacteriales</taxon>
        <taxon>Haloferacaceae</taxon>
        <taxon>Haloquadratum</taxon>
    </lineage>
</organism>
<feature type="transmembrane region" description="Helical" evidence="1">
    <location>
        <begin position="123"/>
        <end position="141"/>
    </location>
</feature>
<evidence type="ECO:0000313" key="3">
    <source>
        <dbReference type="Proteomes" id="UP000030710"/>
    </source>
</evidence>
<name>U1PS79_9EURY</name>
<dbReference type="EMBL" id="KE356561">
    <property type="protein sequence ID" value="ERG96652.1"/>
    <property type="molecule type" value="Genomic_DNA"/>
</dbReference>
<dbReference type="Pfam" id="PF09997">
    <property type="entry name" value="DUF2238"/>
    <property type="match status" value="1"/>
</dbReference>
<proteinExistence type="predicted"/>
<dbReference type="RefSeq" id="WP_021056115.1">
    <property type="nucleotide sequence ID" value="NZ_KE356561.1"/>
</dbReference>
<evidence type="ECO:0000256" key="1">
    <source>
        <dbReference type="SAM" id="Phobius"/>
    </source>
</evidence>
<evidence type="ECO:0000313" key="2">
    <source>
        <dbReference type="EMBL" id="ERG96652.1"/>
    </source>
</evidence>
<dbReference type="eggNOG" id="arCOG04662">
    <property type="taxonomic scope" value="Archaea"/>
</dbReference>
<keyword evidence="1" id="KW-1133">Transmembrane helix</keyword>
<feature type="transmembrane region" description="Helical" evidence="1">
    <location>
        <begin position="65"/>
        <end position="87"/>
    </location>
</feature>
<dbReference type="AlphaFoldDB" id="U1PS79"/>
<keyword evidence="1" id="KW-0812">Transmembrane</keyword>
<dbReference type="Proteomes" id="UP000030710">
    <property type="component" value="Unassembled WGS sequence"/>
</dbReference>
<keyword evidence="1" id="KW-0472">Membrane</keyword>
<dbReference type="HOGENOM" id="CLU_114813_0_0_2"/>
<feature type="transmembrane region" description="Helical" evidence="1">
    <location>
        <begin position="161"/>
        <end position="182"/>
    </location>
</feature>
<dbReference type="InterPro" id="IPR014509">
    <property type="entry name" value="YjdF-like"/>
</dbReference>
<protein>
    <submittedName>
        <fullName evidence="2">Uncharacterized protein</fullName>
    </submittedName>
</protein>
<accession>U1PS79</accession>
<gene>
    <name evidence="2" type="ORF">J07HQW2_03135</name>
</gene>
<feature type="transmembrane region" description="Helical" evidence="1">
    <location>
        <begin position="93"/>
        <end position="116"/>
    </location>
</feature>